<comment type="caution">
    <text evidence="1">The sequence shown here is derived from an EMBL/GenBank/DDBJ whole genome shotgun (WGS) entry which is preliminary data.</text>
</comment>
<protein>
    <submittedName>
        <fullName evidence="1">Uncharacterized protein</fullName>
    </submittedName>
</protein>
<proteinExistence type="predicted"/>
<evidence type="ECO:0000313" key="2">
    <source>
        <dbReference type="Proteomes" id="UP000030533"/>
    </source>
</evidence>
<dbReference type="SUPFAM" id="SSF57850">
    <property type="entry name" value="RING/U-box"/>
    <property type="match status" value="1"/>
</dbReference>
<accession>A0A0A2ASE9</accession>
<gene>
    <name evidence="1" type="ORF">EU98_0259</name>
</gene>
<dbReference type="AlphaFoldDB" id="A0A0A2ASE9"/>
<dbReference type="EMBL" id="JNAO01000002">
    <property type="protein sequence ID" value="KGG03460.1"/>
    <property type="molecule type" value="Genomic_DNA"/>
</dbReference>
<evidence type="ECO:0000313" key="1">
    <source>
        <dbReference type="EMBL" id="KGG03460.1"/>
    </source>
</evidence>
<dbReference type="Proteomes" id="UP000030533">
    <property type="component" value="Unassembled WGS sequence"/>
</dbReference>
<organism evidence="1 2">
    <name type="scientific">Prochlorococcus marinus str. MIT 9314</name>
    <dbReference type="NCBI Taxonomy" id="167548"/>
    <lineage>
        <taxon>Bacteria</taxon>
        <taxon>Bacillati</taxon>
        <taxon>Cyanobacteriota</taxon>
        <taxon>Cyanophyceae</taxon>
        <taxon>Synechococcales</taxon>
        <taxon>Prochlorococcaceae</taxon>
        <taxon>Prochlorococcus</taxon>
    </lineage>
</organism>
<name>A0A0A2ASE9_PROMR</name>
<reference evidence="2" key="1">
    <citation type="journal article" date="2014" name="Sci. Data">
        <title>Genomes of diverse isolates of the marine cyanobacterium Prochlorococcus.</title>
        <authorList>
            <person name="Biller S."/>
            <person name="Berube P."/>
            <person name="Thompson J."/>
            <person name="Kelly L."/>
            <person name="Roggensack S."/>
            <person name="Awad L."/>
            <person name="Roache-Johnson K."/>
            <person name="Ding H."/>
            <person name="Giovannoni S.J."/>
            <person name="Moore L.R."/>
            <person name="Chisholm S.W."/>
        </authorList>
    </citation>
    <scope>NUCLEOTIDE SEQUENCE [LARGE SCALE GENOMIC DNA]</scope>
    <source>
        <strain evidence="2">MIT 9314</strain>
    </source>
</reference>
<sequence>MVPIFKCLICRKDIERSTKTFWNKKGHLLCSTCLDNIDKKKF</sequence>